<dbReference type="InterPro" id="IPR003663">
    <property type="entry name" value="Sugar/inositol_transpt"/>
</dbReference>
<dbReference type="GO" id="GO:0016020">
    <property type="term" value="C:membrane"/>
    <property type="evidence" value="ECO:0007669"/>
    <property type="project" value="UniProtKB-SubCell"/>
</dbReference>
<comment type="caution">
    <text evidence="10">The sequence shown here is derived from an EMBL/GenBank/DDBJ whole genome shotgun (WGS) entry which is preliminary data.</text>
</comment>
<dbReference type="NCBIfam" id="TIGR00879">
    <property type="entry name" value="SP"/>
    <property type="match status" value="1"/>
</dbReference>
<evidence type="ECO:0000313" key="10">
    <source>
        <dbReference type="EMBL" id="KAH7152784.1"/>
    </source>
</evidence>
<proteinExistence type="inferred from homology"/>
<dbReference type="InterPro" id="IPR005829">
    <property type="entry name" value="Sugar_transporter_CS"/>
</dbReference>
<evidence type="ECO:0000256" key="1">
    <source>
        <dbReference type="ARBA" id="ARBA00004141"/>
    </source>
</evidence>
<feature type="transmembrane region" description="Helical" evidence="8">
    <location>
        <begin position="335"/>
        <end position="358"/>
    </location>
</feature>
<feature type="transmembrane region" description="Helical" evidence="8">
    <location>
        <begin position="122"/>
        <end position="139"/>
    </location>
</feature>
<keyword evidence="3 7" id="KW-0813">Transport</keyword>
<feature type="domain" description="Major facilitator superfamily (MFS) profile" evidence="9">
    <location>
        <begin position="12"/>
        <end position="488"/>
    </location>
</feature>
<feature type="transmembrane region" description="Helical" evidence="8">
    <location>
        <begin position="398"/>
        <end position="421"/>
    </location>
</feature>
<feature type="transmembrane region" description="Helical" evidence="8">
    <location>
        <begin position="7"/>
        <end position="25"/>
    </location>
</feature>
<evidence type="ECO:0000256" key="7">
    <source>
        <dbReference type="RuleBase" id="RU003346"/>
    </source>
</evidence>
<dbReference type="Proteomes" id="UP000738349">
    <property type="component" value="Unassembled WGS sequence"/>
</dbReference>
<dbReference type="FunFam" id="1.20.1250.20:FF:000078">
    <property type="entry name" value="MFS maltose transporter, putative"/>
    <property type="match status" value="1"/>
</dbReference>
<dbReference type="PROSITE" id="PS00217">
    <property type="entry name" value="SUGAR_TRANSPORT_2"/>
    <property type="match status" value="1"/>
</dbReference>
<dbReference type="PRINTS" id="PR00171">
    <property type="entry name" value="SUGRTRNSPORT"/>
</dbReference>
<evidence type="ECO:0000256" key="6">
    <source>
        <dbReference type="ARBA" id="ARBA00023136"/>
    </source>
</evidence>
<keyword evidence="4 8" id="KW-0812">Transmembrane</keyword>
<sequence length="543" mass="59628">MPRIQYPYVWLFCGFAALGACLYGYDGVYFNGVSTLGEEARDPPCLLGKPSNEKYDETISGSKTDVDAKDVFLRHFGHRNADGEYEMSPATLSIMTSMINLGELIGSLAAAPLNDMLGRKGVFLIGTLTIIVGVTMQLVTTSSGALITAGRAVLGFGVGNFSATSPLYMGEIAPKSLRSPLLMCWQLTLSVSQIIAAAINRGVVSNNTSFAYRFPIGFQLLFPALILLGIWWVPESPRWLLRENRPKDAALALRLLHRDDKEYDPGLAVRRIEDDLIRERASEAAGGWAQLVTDPIERRKVVYSAGALVAQQINGIQWFYYFGTVFSKAIGLQDPFLMTLVVFIIQVFVVLAAVLLANKLPRRPLLMITTGIMTVSIFVVGCLGIPGGTPSQTIGKIIISFVIIEIVAFNFAWGPLGWTIASEMAVGRNRNKIYAVAVASFWVTVWVTVFTLPYLYYSAGLGPKTGFVYTGLCFVTWAYVYFCVGEVTGRSIEEINGFFRDGIPARHWKNQPRAELMEPTISGESNETNVTDADTAINKTLHD</sequence>
<feature type="transmembrane region" description="Helical" evidence="8">
    <location>
        <begin position="365"/>
        <end position="386"/>
    </location>
</feature>
<evidence type="ECO:0000256" key="3">
    <source>
        <dbReference type="ARBA" id="ARBA00022448"/>
    </source>
</evidence>
<comment type="similarity">
    <text evidence="2 7">Belongs to the major facilitator superfamily. Sugar transporter (TC 2.A.1.1) family.</text>
</comment>
<organism evidence="10 11">
    <name type="scientific">Dactylonectria macrodidyma</name>
    <dbReference type="NCBI Taxonomy" id="307937"/>
    <lineage>
        <taxon>Eukaryota</taxon>
        <taxon>Fungi</taxon>
        <taxon>Dikarya</taxon>
        <taxon>Ascomycota</taxon>
        <taxon>Pezizomycotina</taxon>
        <taxon>Sordariomycetes</taxon>
        <taxon>Hypocreomycetidae</taxon>
        <taxon>Hypocreales</taxon>
        <taxon>Nectriaceae</taxon>
        <taxon>Dactylonectria</taxon>
    </lineage>
</organism>
<dbReference type="InterPro" id="IPR005828">
    <property type="entry name" value="MFS_sugar_transport-like"/>
</dbReference>
<dbReference type="EMBL" id="JAGMUV010000006">
    <property type="protein sequence ID" value="KAH7152784.1"/>
    <property type="molecule type" value="Genomic_DNA"/>
</dbReference>
<dbReference type="SUPFAM" id="SSF103473">
    <property type="entry name" value="MFS general substrate transporter"/>
    <property type="match status" value="1"/>
</dbReference>
<dbReference type="Gene3D" id="1.20.1250.20">
    <property type="entry name" value="MFS general substrate transporter like domains"/>
    <property type="match status" value="1"/>
</dbReference>
<protein>
    <submittedName>
        <fullName evidence="10">General substrate transporter</fullName>
    </submittedName>
</protein>
<dbReference type="PANTHER" id="PTHR48022:SF77">
    <property type="entry name" value="MAJOR FACILITATOR SUPERFAMILY (MFS) PROFILE DOMAIN-CONTAINING PROTEIN"/>
    <property type="match status" value="1"/>
</dbReference>
<feature type="transmembrane region" description="Helical" evidence="8">
    <location>
        <begin position="467"/>
        <end position="484"/>
    </location>
</feature>
<dbReference type="Pfam" id="PF00083">
    <property type="entry name" value="Sugar_tr"/>
    <property type="match status" value="1"/>
</dbReference>
<dbReference type="InterPro" id="IPR050360">
    <property type="entry name" value="MFS_Sugar_Transporters"/>
</dbReference>
<evidence type="ECO:0000256" key="8">
    <source>
        <dbReference type="SAM" id="Phobius"/>
    </source>
</evidence>
<dbReference type="AlphaFoldDB" id="A0A9P9F439"/>
<keyword evidence="6 8" id="KW-0472">Membrane</keyword>
<dbReference type="PANTHER" id="PTHR48022">
    <property type="entry name" value="PLASTIDIC GLUCOSE TRANSPORTER 4"/>
    <property type="match status" value="1"/>
</dbReference>
<evidence type="ECO:0000313" key="11">
    <source>
        <dbReference type="Proteomes" id="UP000738349"/>
    </source>
</evidence>
<dbReference type="InterPro" id="IPR020846">
    <property type="entry name" value="MFS_dom"/>
</dbReference>
<keyword evidence="5 8" id="KW-1133">Transmembrane helix</keyword>
<dbReference type="PROSITE" id="PS50850">
    <property type="entry name" value="MFS"/>
    <property type="match status" value="1"/>
</dbReference>
<reference evidence="10" key="1">
    <citation type="journal article" date="2021" name="Nat. Commun.">
        <title>Genetic determinants of endophytism in the Arabidopsis root mycobiome.</title>
        <authorList>
            <person name="Mesny F."/>
            <person name="Miyauchi S."/>
            <person name="Thiergart T."/>
            <person name="Pickel B."/>
            <person name="Atanasova L."/>
            <person name="Karlsson M."/>
            <person name="Huettel B."/>
            <person name="Barry K.W."/>
            <person name="Haridas S."/>
            <person name="Chen C."/>
            <person name="Bauer D."/>
            <person name="Andreopoulos W."/>
            <person name="Pangilinan J."/>
            <person name="LaButti K."/>
            <person name="Riley R."/>
            <person name="Lipzen A."/>
            <person name="Clum A."/>
            <person name="Drula E."/>
            <person name="Henrissat B."/>
            <person name="Kohler A."/>
            <person name="Grigoriev I.V."/>
            <person name="Martin F.M."/>
            <person name="Hacquard S."/>
        </authorList>
    </citation>
    <scope>NUCLEOTIDE SEQUENCE</scope>
    <source>
        <strain evidence="10">MPI-CAGE-AT-0147</strain>
    </source>
</reference>
<dbReference type="GO" id="GO:0005351">
    <property type="term" value="F:carbohydrate:proton symporter activity"/>
    <property type="evidence" value="ECO:0007669"/>
    <property type="project" value="TreeGrafter"/>
</dbReference>
<comment type="subcellular location">
    <subcellularLocation>
        <location evidence="1">Membrane</location>
        <topology evidence="1">Multi-pass membrane protein</topology>
    </subcellularLocation>
</comment>
<keyword evidence="11" id="KW-1185">Reference proteome</keyword>
<feature type="transmembrane region" description="Helical" evidence="8">
    <location>
        <begin position="90"/>
        <end position="110"/>
    </location>
</feature>
<dbReference type="OrthoDB" id="6133115at2759"/>
<accession>A0A9P9F439</accession>
<gene>
    <name evidence="10" type="ORF">EDB81DRAFT_757816</name>
</gene>
<feature type="transmembrane region" description="Helical" evidence="8">
    <location>
        <begin position="211"/>
        <end position="233"/>
    </location>
</feature>
<feature type="transmembrane region" description="Helical" evidence="8">
    <location>
        <begin position="181"/>
        <end position="199"/>
    </location>
</feature>
<evidence type="ECO:0000259" key="9">
    <source>
        <dbReference type="PROSITE" id="PS50850"/>
    </source>
</evidence>
<dbReference type="InterPro" id="IPR036259">
    <property type="entry name" value="MFS_trans_sf"/>
</dbReference>
<evidence type="ECO:0000256" key="2">
    <source>
        <dbReference type="ARBA" id="ARBA00010992"/>
    </source>
</evidence>
<dbReference type="PROSITE" id="PS51257">
    <property type="entry name" value="PROKAR_LIPOPROTEIN"/>
    <property type="match status" value="1"/>
</dbReference>
<evidence type="ECO:0000256" key="5">
    <source>
        <dbReference type="ARBA" id="ARBA00022989"/>
    </source>
</evidence>
<feature type="transmembrane region" description="Helical" evidence="8">
    <location>
        <begin position="433"/>
        <end position="455"/>
    </location>
</feature>
<evidence type="ECO:0000256" key="4">
    <source>
        <dbReference type="ARBA" id="ARBA00022692"/>
    </source>
</evidence>
<name>A0A9P9F439_9HYPO</name>